<dbReference type="OMA" id="WCTCAQG"/>
<proteinExistence type="predicted"/>
<keyword evidence="3" id="KW-1185">Reference proteome</keyword>
<feature type="compositionally biased region" description="Basic residues" evidence="1">
    <location>
        <begin position="42"/>
        <end position="56"/>
    </location>
</feature>
<evidence type="ECO:0000313" key="2">
    <source>
        <dbReference type="EMBL" id="EEH52903.1"/>
    </source>
</evidence>
<evidence type="ECO:0000313" key="3">
    <source>
        <dbReference type="Proteomes" id="UP000001876"/>
    </source>
</evidence>
<protein>
    <submittedName>
        <fullName evidence="2">Predicted protein</fullName>
    </submittedName>
</protein>
<reference evidence="2 3" key="1">
    <citation type="journal article" date="2009" name="Science">
        <title>Green evolution and dynamic adaptations revealed by genomes of the marine picoeukaryotes Micromonas.</title>
        <authorList>
            <person name="Worden A.Z."/>
            <person name="Lee J.H."/>
            <person name="Mock T."/>
            <person name="Rouze P."/>
            <person name="Simmons M.P."/>
            <person name="Aerts A.L."/>
            <person name="Allen A.E."/>
            <person name="Cuvelier M.L."/>
            <person name="Derelle E."/>
            <person name="Everett M.V."/>
            <person name="Foulon E."/>
            <person name="Grimwood J."/>
            <person name="Gundlach H."/>
            <person name="Henrissat B."/>
            <person name="Napoli C."/>
            <person name="McDonald S.M."/>
            <person name="Parker M.S."/>
            <person name="Rombauts S."/>
            <person name="Salamov A."/>
            <person name="Von Dassow P."/>
            <person name="Badger J.H."/>
            <person name="Coutinho P.M."/>
            <person name="Demir E."/>
            <person name="Dubchak I."/>
            <person name="Gentemann C."/>
            <person name="Eikrem W."/>
            <person name="Gready J.E."/>
            <person name="John U."/>
            <person name="Lanier W."/>
            <person name="Lindquist E.A."/>
            <person name="Lucas S."/>
            <person name="Mayer K.F."/>
            <person name="Moreau H."/>
            <person name="Not F."/>
            <person name="Otillar R."/>
            <person name="Panaud O."/>
            <person name="Pangilinan J."/>
            <person name="Paulsen I."/>
            <person name="Piegu B."/>
            <person name="Poliakov A."/>
            <person name="Robbens S."/>
            <person name="Schmutz J."/>
            <person name="Toulza E."/>
            <person name="Wyss T."/>
            <person name="Zelensky A."/>
            <person name="Zhou K."/>
            <person name="Armbrust E.V."/>
            <person name="Bhattacharya D."/>
            <person name="Goodenough U.W."/>
            <person name="Van de Peer Y."/>
            <person name="Grigoriev I.V."/>
        </authorList>
    </citation>
    <scope>NUCLEOTIDE SEQUENCE [LARGE SCALE GENOMIC DNA]</scope>
    <source>
        <strain evidence="2 3">CCMP1545</strain>
    </source>
</reference>
<dbReference type="KEGG" id="mpp:MICPUCDRAFT_52479"/>
<organism evidence="3">
    <name type="scientific">Micromonas pusilla (strain CCMP1545)</name>
    <name type="common">Picoplanktonic green alga</name>
    <dbReference type="NCBI Taxonomy" id="564608"/>
    <lineage>
        <taxon>Eukaryota</taxon>
        <taxon>Viridiplantae</taxon>
        <taxon>Chlorophyta</taxon>
        <taxon>Mamiellophyceae</taxon>
        <taxon>Mamiellales</taxon>
        <taxon>Mamiellaceae</taxon>
        <taxon>Micromonas</taxon>
    </lineage>
</organism>
<dbReference type="RefSeq" id="XP_003062964.1">
    <property type="nucleotide sequence ID" value="XM_003062918.1"/>
</dbReference>
<name>C1N4A4_MICPC</name>
<dbReference type="EMBL" id="GG663747">
    <property type="protein sequence ID" value="EEH52903.1"/>
    <property type="molecule type" value="Genomic_DNA"/>
</dbReference>
<accession>C1N4A4</accession>
<feature type="region of interest" description="Disordered" evidence="1">
    <location>
        <begin position="23"/>
        <end position="63"/>
    </location>
</feature>
<dbReference type="AlphaFoldDB" id="C1N4A4"/>
<dbReference type="OrthoDB" id="10259631at2759"/>
<dbReference type="Proteomes" id="UP000001876">
    <property type="component" value="Unassembled WGS sequence"/>
</dbReference>
<sequence length="364" mass="37904">MHALRALASSQFASAARRVRRAASSSSSSLVASSASPAAAPARRRRRASSSPRRRPSTSSSPSRRRLLVAAASFFATLAPGRASAAPDASSCEPLGKSSSVAMRAAGGGGVGGGDDASASSEILDLYPGTALTRMENARDRAASLTEDQLSRDWSSVRALLLWAAGLRDLTDVAPGAGNTGHCFNDFNHVDATTMSLSVSDNENRGQVSGIAFGNRLGPGIKVASDPDLGPGGSWCTCAQGGRSEPPEDVAHLQFRSAIAWKLGAFYLTLGPSLSIPARDAFELHLTPMNSNPPSLCMEWPSVWVPFGGFSRFVLVDDAGAQLATGVPTGPGLPSQREREMNYEILRGGRYARAADAYAAAGAR</sequence>
<dbReference type="eggNOG" id="ENOG502RYS4">
    <property type="taxonomic scope" value="Eukaryota"/>
</dbReference>
<gene>
    <name evidence="2" type="ORF">MICPUCDRAFT_52479</name>
</gene>
<dbReference type="GeneID" id="9688196"/>
<feature type="compositionally biased region" description="Low complexity" evidence="1">
    <location>
        <begin position="23"/>
        <end position="41"/>
    </location>
</feature>
<evidence type="ECO:0000256" key="1">
    <source>
        <dbReference type="SAM" id="MobiDB-lite"/>
    </source>
</evidence>